<dbReference type="SUPFAM" id="SSF52540">
    <property type="entry name" value="P-loop containing nucleoside triphosphate hydrolases"/>
    <property type="match status" value="1"/>
</dbReference>
<dbReference type="PANTHER" id="PTHR44688">
    <property type="entry name" value="DNA-BINDING TRANSCRIPTIONAL ACTIVATOR DEVR_DOSR"/>
    <property type="match status" value="1"/>
</dbReference>
<dbReference type="InterPro" id="IPR059106">
    <property type="entry name" value="WHD_MalT"/>
</dbReference>
<dbReference type="SUPFAM" id="SSF46894">
    <property type="entry name" value="C-terminal effector domain of the bipartite response regulators"/>
    <property type="match status" value="1"/>
</dbReference>
<gene>
    <name evidence="5" type="ORF">ACFFSY_10875</name>
</gene>
<dbReference type="PRINTS" id="PR00038">
    <property type="entry name" value="HTHLUXR"/>
</dbReference>
<dbReference type="Pfam" id="PF17874">
    <property type="entry name" value="TPR_MalT"/>
    <property type="match status" value="1"/>
</dbReference>
<feature type="domain" description="HTH luxR-type" evidence="4">
    <location>
        <begin position="639"/>
        <end position="704"/>
    </location>
</feature>
<dbReference type="PROSITE" id="PS00622">
    <property type="entry name" value="HTH_LUXR_1"/>
    <property type="match status" value="1"/>
</dbReference>
<organism evidence="5 6">
    <name type="scientific">Paenibacillus aurantiacus</name>
    <dbReference type="NCBI Taxonomy" id="1936118"/>
    <lineage>
        <taxon>Bacteria</taxon>
        <taxon>Bacillati</taxon>
        <taxon>Bacillota</taxon>
        <taxon>Bacilli</taxon>
        <taxon>Bacillales</taxon>
        <taxon>Paenibacillaceae</taxon>
        <taxon>Paenibacillus</taxon>
    </lineage>
</organism>
<dbReference type="CDD" id="cd06170">
    <property type="entry name" value="LuxR_C_like"/>
    <property type="match status" value="1"/>
</dbReference>
<dbReference type="Gene3D" id="1.25.40.10">
    <property type="entry name" value="Tetratricopeptide repeat domain"/>
    <property type="match status" value="1"/>
</dbReference>
<accession>A0ABV5KMF0</accession>
<dbReference type="Gene3D" id="3.40.50.300">
    <property type="entry name" value="P-loop containing nucleotide triphosphate hydrolases"/>
    <property type="match status" value="1"/>
</dbReference>
<dbReference type="InterPro" id="IPR027417">
    <property type="entry name" value="P-loop_NTPase"/>
</dbReference>
<dbReference type="InterPro" id="IPR041664">
    <property type="entry name" value="AAA_16"/>
</dbReference>
<keyword evidence="6" id="KW-1185">Reference proteome</keyword>
<sequence>MTTPILTAKLIIPPCRPHTVLRQRLIEKLQHGLHRKLTLISAPAGYGKTTLIGEWIADCGRPAAWLSLEEGDDELTRFLTCVISSLQTLAEKIGEGALALLQSPEPPPMESILAALLQEAAAIAPFLLVLDDYHAAKSKPVDEAVAFLLDHLPAQLHLVMITREDPLIPLPRLRVRDQLTEIRATDLRFTSAEVEGFLNGVLRLNLPANQIDALASRTEGWIAGLQLAALSIQGDQGSDRFMQSIAGSHHFVLDYLVEEVLQRQPEAVQTFLVRTSVLGRLCGSLCDAMLLDPEMSGDQRLLELERQNLFLIPLDHERRWYRYHHLFAESLQRRLQDSLDGRGIAELHERASAWYEQHGLEIEAFRHAVESADRERAARLLEGNGMPLHLRGAAGISLKWLASLPAAELDARPALWVMYGSALLITGKPTHVEHKLLAAEAALEGALQDDRIRSLIGIIAATRAAVASLAMAAKPNGAIRSLQAAEATMQLTEPDDKSDELIKLIAPGKEAWADQDRDIERVVTQSRRALEYLLPDQLAVRTSAAWMLGVACQRRGDYAGARKAYHEVISYSDMMGHKLMAVMSLIGLGQIEETDRAPSAAEAYYEEALRLAGDLPLPALREAQAGLARLRTTLQSKTNGRLIEPLSHRELEVLALIAKGLSNRDISERLFLALDTVKGHNRRIFEKLQVQRRTEAIARAQELNLLPASPKPH</sequence>
<dbReference type="Proteomes" id="UP001589747">
    <property type="component" value="Unassembled WGS sequence"/>
</dbReference>
<dbReference type="PROSITE" id="PS50043">
    <property type="entry name" value="HTH_LUXR_2"/>
    <property type="match status" value="1"/>
</dbReference>
<reference evidence="5 6" key="1">
    <citation type="submission" date="2024-09" db="EMBL/GenBank/DDBJ databases">
        <authorList>
            <person name="Sun Q."/>
            <person name="Mori K."/>
        </authorList>
    </citation>
    <scope>NUCLEOTIDE SEQUENCE [LARGE SCALE GENOMIC DNA]</scope>
    <source>
        <strain evidence="5 6">TISTR 2452</strain>
    </source>
</reference>
<dbReference type="EMBL" id="JBHMDO010000017">
    <property type="protein sequence ID" value="MFB9326417.1"/>
    <property type="molecule type" value="Genomic_DNA"/>
</dbReference>
<name>A0ABV5KMF0_9BACL</name>
<evidence type="ECO:0000313" key="5">
    <source>
        <dbReference type="EMBL" id="MFB9326417.1"/>
    </source>
</evidence>
<evidence type="ECO:0000256" key="3">
    <source>
        <dbReference type="ARBA" id="ARBA00023163"/>
    </source>
</evidence>
<dbReference type="Pfam" id="PF00196">
    <property type="entry name" value="GerE"/>
    <property type="match status" value="1"/>
</dbReference>
<keyword evidence="3" id="KW-0804">Transcription</keyword>
<protein>
    <submittedName>
        <fullName evidence="5">LuxR C-terminal-related transcriptional regulator</fullName>
    </submittedName>
</protein>
<evidence type="ECO:0000256" key="1">
    <source>
        <dbReference type="ARBA" id="ARBA00023015"/>
    </source>
</evidence>
<evidence type="ECO:0000256" key="2">
    <source>
        <dbReference type="ARBA" id="ARBA00023125"/>
    </source>
</evidence>
<evidence type="ECO:0000313" key="6">
    <source>
        <dbReference type="Proteomes" id="UP001589747"/>
    </source>
</evidence>
<dbReference type="Pfam" id="PF25873">
    <property type="entry name" value="WHD_MalT"/>
    <property type="match status" value="1"/>
</dbReference>
<dbReference type="RefSeq" id="WP_377493658.1">
    <property type="nucleotide sequence ID" value="NZ_JBHMDO010000017.1"/>
</dbReference>
<dbReference type="SMART" id="SM00421">
    <property type="entry name" value="HTH_LUXR"/>
    <property type="match status" value="1"/>
</dbReference>
<dbReference type="InterPro" id="IPR036388">
    <property type="entry name" value="WH-like_DNA-bd_sf"/>
</dbReference>
<comment type="caution">
    <text evidence="5">The sequence shown here is derived from an EMBL/GenBank/DDBJ whole genome shotgun (WGS) entry which is preliminary data.</text>
</comment>
<evidence type="ECO:0000259" key="4">
    <source>
        <dbReference type="PROSITE" id="PS50043"/>
    </source>
</evidence>
<keyword evidence="2" id="KW-0238">DNA-binding</keyword>
<dbReference type="PANTHER" id="PTHR44688:SF16">
    <property type="entry name" value="DNA-BINDING TRANSCRIPTIONAL ACTIVATOR DEVR_DOSR"/>
    <property type="match status" value="1"/>
</dbReference>
<dbReference type="InterPro" id="IPR016032">
    <property type="entry name" value="Sig_transdc_resp-reg_C-effctor"/>
</dbReference>
<dbReference type="InterPro" id="IPR000792">
    <property type="entry name" value="Tscrpt_reg_LuxR_C"/>
</dbReference>
<proteinExistence type="predicted"/>
<dbReference type="InterPro" id="IPR041617">
    <property type="entry name" value="TPR_MalT"/>
</dbReference>
<keyword evidence="1" id="KW-0805">Transcription regulation</keyword>
<dbReference type="InterPro" id="IPR011990">
    <property type="entry name" value="TPR-like_helical_dom_sf"/>
</dbReference>
<dbReference type="Pfam" id="PF13191">
    <property type="entry name" value="AAA_16"/>
    <property type="match status" value="1"/>
</dbReference>
<dbReference type="SUPFAM" id="SSF48452">
    <property type="entry name" value="TPR-like"/>
    <property type="match status" value="1"/>
</dbReference>
<dbReference type="Gene3D" id="1.10.10.10">
    <property type="entry name" value="Winged helix-like DNA-binding domain superfamily/Winged helix DNA-binding domain"/>
    <property type="match status" value="1"/>
</dbReference>